<dbReference type="InterPro" id="IPR036291">
    <property type="entry name" value="NAD(P)-bd_dom_sf"/>
</dbReference>
<dbReference type="Gene3D" id="3.30.1330.90">
    <property type="entry name" value="D-3-phosphoglycerate dehydrogenase, domain 3"/>
    <property type="match status" value="1"/>
</dbReference>
<evidence type="ECO:0000256" key="4">
    <source>
        <dbReference type="SAM" id="MobiDB-lite"/>
    </source>
</evidence>
<dbReference type="Gene3D" id="3.40.50.720">
    <property type="entry name" value="NAD(P)-binding Rossmann-like Domain"/>
    <property type="match status" value="1"/>
</dbReference>
<dbReference type="InterPro" id="IPR006140">
    <property type="entry name" value="D-isomer_DH_NAD-bd"/>
</dbReference>
<evidence type="ECO:0000313" key="7">
    <source>
        <dbReference type="Proteomes" id="UP000274131"/>
    </source>
</evidence>
<dbReference type="PANTHER" id="PTHR42938:SF22">
    <property type="entry name" value="D-3-PHOSPHOGLYCERATE DEHYDROGENASE"/>
    <property type="match status" value="1"/>
</dbReference>
<comment type="similarity">
    <text evidence="1">Belongs to the D-isomer specific 2-hydroxyacid dehydrogenase family.</text>
</comment>
<proteinExistence type="inferred from homology"/>
<dbReference type="GO" id="GO:0004617">
    <property type="term" value="F:phosphoglycerate dehydrogenase activity"/>
    <property type="evidence" value="ECO:0007669"/>
    <property type="project" value="TreeGrafter"/>
</dbReference>
<dbReference type="PROSITE" id="PS00065">
    <property type="entry name" value="D_2_HYDROXYACID_DH_1"/>
    <property type="match status" value="1"/>
</dbReference>
<dbReference type="AlphaFoldDB" id="A0A0N4VHF9"/>
<evidence type="ECO:0000259" key="5">
    <source>
        <dbReference type="Pfam" id="PF02826"/>
    </source>
</evidence>
<dbReference type="InterPro" id="IPR029752">
    <property type="entry name" value="D-isomer_DH_CS1"/>
</dbReference>
<sequence length="756" mass="82259">MPFTAAELPKFTTHPAKFIPTVFGGHVLVYESRSHPGHRREFAFKTRFTNQSGVSSCYYRCMSCRSMKSKVPLGPDGKPPQIPCIAVKNGFIVNDPDFPEANDHFCIPPTIEESKQREANGFAKAIVKGRPRQRTRTGKPALKRQTFFGQVQPAQQLKNVFRSEKTDNIFDISAFNINESLIAASSSTLVDPASEVLNRALQMNFLQRAHNEMLVAEVKSEEDDSDGTEKANNLLASLISSEPALRSGITVSQKNSNVELSDNNVEDTDDCCSEYQTIPNASMLNSLHPPSTVSSSSSLDSSAIMPASRKRRAASEKQDFDCLVDEYIDRYVINNWDLPENNMAGNSRSATELTCCLILSLARKIASADASMKKGKWSRREFMSEEVFGKTLAVIGLGRIGMGVASRMQAFGMRVVGYDPVVDTEAAAKGGVQWLPLEKIWPVADYITLHVPLIPQTKDLISMKTLKMCKKGVKVINVARGGIVNEQELVDALNDGLVSGAAIDVFVQEPPTYREIVEHPKVICTPHLGASTVEAQRQVGREVAENIIAINNGLGFPGVLNAPMLNAVSSKTVAVWVRAISVLARVASTVSTESSKMTVKYPADGLLSDVVGLEKTLSAAAAIGILHAKGISNVNLINVELIARNEGIQVAVEPHEEQLFTVYTETQSVTGYGTQQGTFITAFGEFKVPVTLLAVGTMVVNLKENSSIAHICESAKAKLCMEFGMIGGGHIATLSSLTVEERELFEKACCFVIKFS</sequence>
<feature type="compositionally biased region" description="Low complexity" evidence="4">
    <location>
        <begin position="286"/>
        <end position="302"/>
    </location>
</feature>
<evidence type="ECO:0000313" key="8">
    <source>
        <dbReference type="WBParaSite" id="EVEC_0001026001-mRNA-1"/>
    </source>
</evidence>
<evidence type="ECO:0000313" key="6">
    <source>
        <dbReference type="EMBL" id="VDD94854.1"/>
    </source>
</evidence>
<keyword evidence="7" id="KW-1185">Reference proteome</keyword>
<evidence type="ECO:0000256" key="2">
    <source>
        <dbReference type="ARBA" id="ARBA00023002"/>
    </source>
</evidence>
<reference evidence="8" key="1">
    <citation type="submission" date="2017-02" db="UniProtKB">
        <authorList>
            <consortium name="WormBaseParasite"/>
        </authorList>
    </citation>
    <scope>IDENTIFICATION</scope>
</reference>
<reference evidence="6 7" key="2">
    <citation type="submission" date="2018-10" db="EMBL/GenBank/DDBJ databases">
        <authorList>
            <consortium name="Pathogen Informatics"/>
        </authorList>
    </citation>
    <scope>NUCLEOTIDE SEQUENCE [LARGE SCALE GENOMIC DNA]</scope>
</reference>
<keyword evidence="2" id="KW-0560">Oxidoreductase</keyword>
<dbReference type="EMBL" id="UXUI01010167">
    <property type="protein sequence ID" value="VDD94854.1"/>
    <property type="molecule type" value="Genomic_DNA"/>
</dbReference>
<gene>
    <name evidence="6" type="ORF">EVEC_LOCUS9605</name>
</gene>
<name>A0A0N4VHF9_ENTVE</name>
<dbReference type="CDD" id="cd12173">
    <property type="entry name" value="PGDH_4"/>
    <property type="match status" value="1"/>
</dbReference>
<evidence type="ECO:0000256" key="3">
    <source>
        <dbReference type="ARBA" id="ARBA00023027"/>
    </source>
</evidence>
<dbReference type="InterPro" id="IPR029009">
    <property type="entry name" value="ASB_dom_sf"/>
</dbReference>
<protein>
    <submittedName>
        <fullName evidence="8">2-Hacid_dh_C domain-containing protein</fullName>
    </submittedName>
</protein>
<dbReference type="FunFam" id="3.40.50.720:FF:000021">
    <property type="entry name" value="D-3-phosphoglycerate dehydrogenase"/>
    <property type="match status" value="1"/>
</dbReference>
<accession>A0A0N4VHF9</accession>
<dbReference type="GO" id="GO:0051287">
    <property type="term" value="F:NAD binding"/>
    <property type="evidence" value="ECO:0007669"/>
    <property type="project" value="InterPro"/>
</dbReference>
<dbReference type="OrthoDB" id="1621027at2759"/>
<dbReference type="SUPFAM" id="SSF51735">
    <property type="entry name" value="NAD(P)-binding Rossmann-fold domains"/>
    <property type="match status" value="1"/>
</dbReference>
<dbReference type="WBParaSite" id="EVEC_0001026001-mRNA-1">
    <property type="protein sequence ID" value="EVEC_0001026001-mRNA-1"/>
    <property type="gene ID" value="EVEC_0001026001"/>
</dbReference>
<dbReference type="STRING" id="51028.A0A0N4VHF9"/>
<organism evidence="8">
    <name type="scientific">Enterobius vermicularis</name>
    <name type="common">Human pinworm</name>
    <dbReference type="NCBI Taxonomy" id="51028"/>
    <lineage>
        <taxon>Eukaryota</taxon>
        <taxon>Metazoa</taxon>
        <taxon>Ecdysozoa</taxon>
        <taxon>Nematoda</taxon>
        <taxon>Chromadorea</taxon>
        <taxon>Rhabditida</taxon>
        <taxon>Spirurina</taxon>
        <taxon>Oxyuridomorpha</taxon>
        <taxon>Oxyuroidea</taxon>
        <taxon>Oxyuridae</taxon>
        <taxon>Enterobius</taxon>
    </lineage>
</organism>
<feature type="region of interest" description="Disordered" evidence="4">
    <location>
        <begin position="282"/>
        <end position="304"/>
    </location>
</feature>
<keyword evidence="3" id="KW-0520">NAD</keyword>
<feature type="domain" description="D-isomer specific 2-hydroxyacid dehydrogenase NAD-binding" evidence="5">
    <location>
        <begin position="357"/>
        <end position="529"/>
    </location>
</feature>
<evidence type="ECO:0000256" key="1">
    <source>
        <dbReference type="ARBA" id="ARBA00005854"/>
    </source>
</evidence>
<dbReference type="PANTHER" id="PTHR42938">
    <property type="entry name" value="FORMATE DEHYDROGENASE 1"/>
    <property type="match status" value="1"/>
</dbReference>
<dbReference type="Pfam" id="PF02826">
    <property type="entry name" value="2-Hacid_dh_C"/>
    <property type="match status" value="1"/>
</dbReference>
<dbReference type="Proteomes" id="UP000274131">
    <property type="component" value="Unassembled WGS sequence"/>
</dbReference>